<keyword evidence="4 7" id="KW-0472">Membrane</keyword>
<evidence type="ECO:0000313" key="9">
    <source>
        <dbReference type="EMBL" id="KAF0330234.1"/>
    </source>
</evidence>
<reference evidence="9 10" key="1">
    <citation type="submission" date="2019-12" db="EMBL/GenBank/DDBJ databases">
        <title>A genome sequence resource for the geographically widespread anthracnose pathogen Colletotrichum asianum.</title>
        <authorList>
            <person name="Meng Y."/>
        </authorList>
    </citation>
    <scope>NUCLEOTIDE SEQUENCE [LARGE SCALE GENOMIC DNA]</scope>
    <source>
        <strain evidence="9 10">ICMP 18580</strain>
    </source>
</reference>
<keyword evidence="2 7" id="KW-0812">Transmembrane</keyword>
<evidence type="ECO:0000256" key="6">
    <source>
        <dbReference type="SAM" id="MobiDB-lite"/>
    </source>
</evidence>
<name>A0A8H3ZRW1_9PEZI</name>
<feature type="transmembrane region" description="Helical" evidence="7">
    <location>
        <begin position="183"/>
        <end position="209"/>
    </location>
</feature>
<feature type="region of interest" description="Disordered" evidence="6">
    <location>
        <begin position="361"/>
        <end position="427"/>
    </location>
</feature>
<feature type="domain" description="Rhodopsin" evidence="8">
    <location>
        <begin position="44"/>
        <end position="283"/>
    </location>
</feature>
<feature type="compositionally biased region" description="Low complexity" evidence="6">
    <location>
        <begin position="295"/>
        <end position="313"/>
    </location>
</feature>
<feature type="transmembrane region" description="Helical" evidence="7">
    <location>
        <begin position="102"/>
        <end position="129"/>
    </location>
</feature>
<organism evidence="9 10">
    <name type="scientific">Colletotrichum asianum</name>
    <dbReference type="NCBI Taxonomy" id="702518"/>
    <lineage>
        <taxon>Eukaryota</taxon>
        <taxon>Fungi</taxon>
        <taxon>Dikarya</taxon>
        <taxon>Ascomycota</taxon>
        <taxon>Pezizomycotina</taxon>
        <taxon>Sordariomycetes</taxon>
        <taxon>Hypocreomycetidae</taxon>
        <taxon>Glomerellales</taxon>
        <taxon>Glomerellaceae</taxon>
        <taxon>Colletotrichum</taxon>
        <taxon>Colletotrichum gloeosporioides species complex</taxon>
    </lineage>
</organism>
<feature type="compositionally biased region" description="Basic and acidic residues" evidence="6">
    <location>
        <begin position="417"/>
        <end position="427"/>
    </location>
</feature>
<sequence>MDLPWTAPVPPGEVRTEVNPPTLKVKLYSWAFVTTFIAGTTVGLRIFTRFYVTRTPLNTDDYLIVISLLFAISTIVVLFQQVEVGLAHHMWDILWDVYNVHNTGWTIAATIVYALSISFSKLSILFLYLRLSPQVWFRRGVFFLIGLVVSYSIVYVLINIFGCTPIRAGWDLNVVEKTCVDKFSIYLSLSIANIAMDVLILLLPIPVVVPLQMARRQKFSIILLFGTGVFVCGVATKRTVHLPKLLASPDYTWEAVEAFIWGYLELNAGMICASVPALKPFFMRYLPSFITSRLGSSKRGGSSLNKSSKSRLNTVVAQNMERRRRQDESYELSSTDGKRDGVEDDETKLWSGYQKNVKAALGGHARETSRQVDDNSNSSVDTLGEMTGPRRGDRTVVVSAESSAPGGCGEGSNGIMVRRETTVQHGA</sequence>
<feature type="compositionally biased region" description="Basic and acidic residues" evidence="6">
    <location>
        <begin position="364"/>
        <end position="373"/>
    </location>
</feature>
<dbReference type="InterPro" id="IPR049326">
    <property type="entry name" value="Rhodopsin_dom_fungi"/>
</dbReference>
<dbReference type="AlphaFoldDB" id="A0A8H3ZRW1"/>
<dbReference type="PANTHER" id="PTHR33048:SF124">
    <property type="entry name" value="INTEGRAL MEMBRANE PROTEIN"/>
    <property type="match status" value="1"/>
</dbReference>
<proteinExistence type="inferred from homology"/>
<accession>A0A8H3ZRW1</accession>
<comment type="similarity">
    <text evidence="5">Belongs to the SAT4 family.</text>
</comment>
<dbReference type="OrthoDB" id="444631at2759"/>
<feature type="transmembrane region" description="Helical" evidence="7">
    <location>
        <begin position="62"/>
        <end position="82"/>
    </location>
</feature>
<evidence type="ECO:0000259" key="8">
    <source>
        <dbReference type="Pfam" id="PF20684"/>
    </source>
</evidence>
<evidence type="ECO:0000256" key="1">
    <source>
        <dbReference type="ARBA" id="ARBA00004141"/>
    </source>
</evidence>
<feature type="transmembrane region" description="Helical" evidence="7">
    <location>
        <begin position="221"/>
        <end position="240"/>
    </location>
</feature>
<keyword evidence="3 7" id="KW-1133">Transmembrane helix</keyword>
<keyword evidence="10" id="KW-1185">Reference proteome</keyword>
<evidence type="ECO:0000256" key="3">
    <source>
        <dbReference type="ARBA" id="ARBA00022989"/>
    </source>
</evidence>
<feature type="transmembrane region" description="Helical" evidence="7">
    <location>
        <begin position="141"/>
        <end position="163"/>
    </location>
</feature>
<dbReference type="InterPro" id="IPR052337">
    <property type="entry name" value="SAT4-like"/>
</dbReference>
<dbReference type="GO" id="GO:0016020">
    <property type="term" value="C:membrane"/>
    <property type="evidence" value="ECO:0007669"/>
    <property type="project" value="UniProtKB-SubCell"/>
</dbReference>
<evidence type="ECO:0000256" key="5">
    <source>
        <dbReference type="ARBA" id="ARBA00038359"/>
    </source>
</evidence>
<dbReference type="Pfam" id="PF20684">
    <property type="entry name" value="Fung_rhodopsin"/>
    <property type="match status" value="1"/>
</dbReference>
<comment type="caution">
    <text evidence="9">The sequence shown here is derived from an EMBL/GenBank/DDBJ whole genome shotgun (WGS) entry which is preliminary data.</text>
</comment>
<feature type="transmembrane region" description="Helical" evidence="7">
    <location>
        <begin position="27"/>
        <end position="50"/>
    </location>
</feature>
<evidence type="ECO:0000256" key="2">
    <source>
        <dbReference type="ARBA" id="ARBA00022692"/>
    </source>
</evidence>
<evidence type="ECO:0000256" key="4">
    <source>
        <dbReference type="ARBA" id="ARBA00023136"/>
    </source>
</evidence>
<feature type="region of interest" description="Disordered" evidence="6">
    <location>
        <begin position="295"/>
        <end position="346"/>
    </location>
</feature>
<protein>
    <submittedName>
        <fullName evidence="9">Integral membrane protein</fullName>
    </submittedName>
</protein>
<evidence type="ECO:0000313" key="10">
    <source>
        <dbReference type="Proteomes" id="UP000434172"/>
    </source>
</evidence>
<dbReference type="Proteomes" id="UP000434172">
    <property type="component" value="Unassembled WGS sequence"/>
</dbReference>
<evidence type="ECO:0000256" key="7">
    <source>
        <dbReference type="SAM" id="Phobius"/>
    </source>
</evidence>
<dbReference type="EMBL" id="WOWK01000008">
    <property type="protein sequence ID" value="KAF0330234.1"/>
    <property type="molecule type" value="Genomic_DNA"/>
</dbReference>
<gene>
    <name evidence="9" type="ORF">GQ607_002564</name>
</gene>
<dbReference type="PANTHER" id="PTHR33048">
    <property type="entry name" value="PTH11-LIKE INTEGRAL MEMBRANE PROTEIN (AFU_ORTHOLOGUE AFUA_5G11245)"/>
    <property type="match status" value="1"/>
</dbReference>
<comment type="subcellular location">
    <subcellularLocation>
        <location evidence="1">Membrane</location>
        <topology evidence="1">Multi-pass membrane protein</topology>
    </subcellularLocation>
</comment>